<dbReference type="EMBL" id="AUZX01014718">
    <property type="protein sequence ID" value="EQD31432.1"/>
    <property type="molecule type" value="Genomic_DNA"/>
</dbReference>
<dbReference type="InterPro" id="IPR005546">
    <property type="entry name" value="Autotransporte_beta"/>
</dbReference>
<name>T0YHV7_9ZZZZ</name>
<evidence type="ECO:0000313" key="2">
    <source>
        <dbReference type="EMBL" id="EQD31432.1"/>
    </source>
</evidence>
<comment type="caution">
    <text evidence="2">The sequence shown here is derived from an EMBL/GenBank/DDBJ whole genome shotgun (WGS) entry which is preliminary data.</text>
</comment>
<reference evidence="2" key="1">
    <citation type="submission" date="2013-08" db="EMBL/GenBank/DDBJ databases">
        <authorList>
            <person name="Mendez C."/>
            <person name="Richter M."/>
            <person name="Ferrer M."/>
            <person name="Sanchez J."/>
        </authorList>
    </citation>
    <scope>NUCLEOTIDE SEQUENCE</scope>
</reference>
<organism evidence="2">
    <name type="scientific">mine drainage metagenome</name>
    <dbReference type="NCBI Taxonomy" id="410659"/>
    <lineage>
        <taxon>unclassified sequences</taxon>
        <taxon>metagenomes</taxon>
        <taxon>ecological metagenomes</taxon>
    </lineage>
</organism>
<proteinExistence type="predicted"/>
<sequence>GSAHESGANLLDITYGALNQNLTRYGAGLRLGVHVDEAHSTLTPWIQIGGVGYGGDRNPVSTEMIGGQSLAVTGTALPGSAVTAAAGLDWQGQGPWRFKLAAFGAQASHYHSYGGTALLQYVW</sequence>
<dbReference type="InterPro" id="IPR036709">
    <property type="entry name" value="Autotransporte_beta_dom_sf"/>
</dbReference>
<feature type="non-terminal residue" evidence="2">
    <location>
        <position position="1"/>
    </location>
</feature>
<protein>
    <recommendedName>
        <fullName evidence="1">Autotransporter domain-containing protein</fullName>
    </recommendedName>
</protein>
<accession>T0YHV7</accession>
<gene>
    <name evidence="2" type="ORF">B1A_19944</name>
</gene>
<dbReference type="Pfam" id="PF03797">
    <property type="entry name" value="Autotransporter"/>
    <property type="match status" value="1"/>
</dbReference>
<dbReference type="SUPFAM" id="SSF103515">
    <property type="entry name" value="Autotransporter"/>
    <property type="match status" value="1"/>
</dbReference>
<feature type="domain" description="Autotransporter" evidence="1">
    <location>
        <begin position="2"/>
        <end position="99"/>
    </location>
</feature>
<evidence type="ECO:0000259" key="1">
    <source>
        <dbReference type="Pfam" id="PF03797"/>
    </source>
</evidence>
<dbReference type="AlphaFoldDB" id="T0YHV7"/>
<reference evidence="2" key="2">
    <citation type="journal article" date="2014" name="ISME J.">
        <title>Microbial stratification in low pH oxic and suboxic macroscopic growths along an acid mine drainage.</title>
        <authorList>
            <person name="Mendez-Garcia C."/>
            <person name="Mesa V."/>
            <person name="Sprenger R.R."/>
            <person name="Richter M."/>
            <person name="Diez M.S."/>
            <person name="Solano J."/>
            <person name="Bargiela R."/>
            <person name="Golyshina O.V."/>
            <person name="Manteca A."/>
            <person name="Ramos J.L."/>
            <person name="Gallego J.R."/>
            <person name="Llorente I."/>
            <person name="Martins Dos Santos V.A."/>
            <person name="Jensen O.N."/>
            <person name="Pelaez A.I."/>
            <person name="Sanchez J."/>
            <person name="Ferrer M."/>
        </authorList>
    </citation>
    <scope>NUCLEOTIDE SEQUENCE</scope>
</reference>
<dbReference type="Gene3D" id="2.40.128.130">
    <property type="entry name" value="Autotransporter beta-domain"/>
    <property type="match status" value="1"/>
</dbReference>